<dbReference type="RefSeq" id="WP_246659447.1">
    <property type="nucleotide sequence ID" value="NZ_JAOAOS010000008.1"/>
</dbReference>
<evidence type="ECO:0000313" key="2">
    <source>
        <dbReference type="Proteomes" id="UP001595976"/>
    </source>
</evidence>
<protein>
    <submittedName>
        <fullName evidence="1">Uncharacterized protein</fullName>
    </submittedName>
</protein>
<proteinExistence type="predicted"/>
<dbReference type="Proteomes" id="UP001595976">
    <property type="component" value="Unassembled WGS sequence"/>
</dbReference>
<name>A0ABW0F9F2_9HYPH</name>
<reference evidence="2" key="1">
    <citation type="journal article" date="2019" name="Int. J. Syst. Evol. Microbiol.">
        <title>The Global Catalogue of Microorganisms (GCM) 10K type strain sequencing project: providing services to taxonomists for standard genome sequencing and annotation.</title>
        <authorList>
            <consortium name="The Broad Institute Genomics Platform"/>
            <consortium name="The Broad Institute Genome Sequencing Center for Infectious Disease"/>
            <person name="Wu L."/>
            <person name="Ma J."/>
        </authorList>
    </citation>
    <scope>NUCLEOTIDE SEQUENCE [LARGE SCALE GENOMIC DNA]</scope>
    <source>
        <strain evidence="2">CGMCC 1.15643</strain>
    </source>
</reference>
<accession>A0ABW0F9F2</accession>
<dbReference type="EMBL" id="JBHSLI010000008">
    <property type="protein sequence ID" value="MFC5295060.1"/>
    <property type="molecule type" value="Genomic_DNA"/>
</dbReference>
<gene>
    <name evidence="1" type="ORF">ACFPK2_18880</name>
</gene>
<keyword evidence="2" id="KW-1185">Reference proteome</keyword>
<sequence length="315" mass="34210">MMRSPRSSDQEALALVCAIAQTRDARITAAALTNHYPAVGAQLQALGVLTRVGDEAAVTSMADHDDSPISLVRSPDGRSFGYFSPQAGWVTAAPGEQTVFALDFEALLPKLLEGLDCALASRPVSLVPGLIWEVGAARLPGRAARVPVWVGRRLSEPTAWASFLEQTRQRPAPGVRLVLSLTPEAKLPKDYVSGHEIIAVQSVIDASQELRIDPQILAARLSHRRDDGQPVSMAADGGSITVRGKTYAFTGTKQRAIIRYLFEAWQRGEPECLTAAVLEAADSGDQVRTLGKAFKGRTDWREFIKEERGRCRIDL</sequence>
<organism evidence="1 2">
    <name type="scientific">Bosea minatitlanensis</name>
    <dbReference type="NCBI Taxonomy" id="128782"/>
    <lineage>
        <taxon>Bacteria</taxon>
        <taxon>Pseudomonadati</taxon>
        <taxon>Pseudomonadota</taxon>
        <taxon>Alphaproteobacteria</taxon>
        <taxon>Hyphomicrobiales</taxon>
        <taxon>Boseaceae</taxon>
        <taxon>Bosea</taxon>
    </lineage>
</organism>
<comment type="caution">
    <text evidence="1">The sequence shown here is derived from an EMBL/GenBank/DDBJ whole genome shotgun (WGS) entry which is preliminary data.</text>
</comment>
<evidence type="ECO:0000313" key="1">
    <source>
        <dbReference type="EMBL" id="MFC5295060.1"/>
    </source>
</evidence>